<dbReference type="PANTHER" id="PTHR22946">
    <property type="entry name" value="DIENELACTONE HYDROLASE DOMAIN-CONTAINING PROTEIN-RELATED"/>
    <property type="match status" value="1"/>
</dbReference>
<feature type="chain" id="PRO_5045670090" description="Serine aminopeptidase S33 domain-containing protein" evidence="3">
    <location>
        <begin position="25"/>
        <end position="296"/>
    </location>
</feature>
<dbReference type="Proteomes" id="UP001165044">
    <property type="component" value="Unassembled WGS sequence"/>
</dbReference>
<comment type="caution">
    <text evidence="5">The sequence shown here is derived from an EMBL/GenBank/DDBJ whole genome shotgun (WGS) entry which is preliminary data.</text>
</comment>
<reference evidence="5" key="1">
    <citation type="journal article" date="2023" name="Antonie Van Leeuwenhoek">
        <title>Mesoterricola silvestris gen. nov., sp. nov., Mesoterricola sediminis sp. nov., Geothrix oryzae sp. nov., Geothrix edaphica sp. nov., Geothrix rubra sp. nov., and Geothrix limicola sp. nov., six novel members of Acidobacteriota isolated from soils.</title>
        <authorList>
            <person name="Itoh H."/>
            <person name="Sugisawa Y."/>
            <person name="Mise K."/>
            <person name="Xu Z."/>
            <person name="Kuniyasu M."/>
            <person name="Ushijima N."/>
            <person name="Kawano K."/>
            <person name="Kobayashi E."/>
            <person name="Shiratori Y."/>
            <person name="Masuda Y."/>
            <person name="Senoo K."/>
        </authorList>
    </citation>
    <scope>NUCLEOTIDE SEQUENCE</scope>
    <source>
        <strain evidence="5">Red802</strain>
    </source>
</reference>
<feature type="region of interest" description="Disordered" evidence="2">
    <location>
        <begin position="262"/>
        <end position="296"/>
    </location>
</feature>
<protein>
    <recommendedName>
        <fullName evidence="4">Serine aminopeptidase S33 domain-containing protein</fullName>
    </recommendedName>
</protein>
<keyword evidence="6" id="KW-1185">Reference proteome</keyword>
<organism evidence="5 6">
    <name type="scientific">Geothrix edaphica</name>
    <dbReference type="NCBI Taxonomy" id="2927976"/>
    <lineage>
        <taxon>Bacteria</taxon>
        <taxon>Pseudomonadati</taxon>
        <taxon>Acidobacteriota</taxon>
        <taxon>Holophagae</taxon>
        <taxon>Holophagales</taxon>
        <taxon>Holophagaceae</taxon>
        <taxon>Geothrix</taxon>
    </lineage>
</organism>
<dbReference type="PANTHER" id="PTHR22946:SF9">
    <property type="entry name" value="POLYKETIDE TRANSFERASE AF380"/>
    <property type="match status" value="1"/>
</dbReference>
<evidence type="ECO:0000256" key="1">
    <source>
        <dbReference type="ARBA" id="ARBA00022801"/>
    </source>
</evidence>
<evidence type="ECO:0000256" key="3">
    <source>
        <dbReference type="SAM" id="SignalP"/>
    </source>
</evidence>
<dbReference type="InterPro" id="IPR022742">
    <property type="entry name" value="Hydrolase_4"/>
</dbReference>
<dbReference type="EMBL" id="BSDC01000001">
    <property type="protein sequence ID" value="GLH65648.1"/>
    <property type="molecule type" value="Genomic_DNA"/>
</dbReference>
<evidence type="ECO:0000256" key="2">
    <source>
        <dbReference type="SAM" id="MobiDB-lite"/>
    </source>
</evidence>
<dbReference type="InterPro" id="IPR050261">
    <property type="entry name" value="FrsA_esterase"/>
</dbReference>
<dbReference type="SUPFAM" id="SSF53474">
    <property type="entry name" value="alpha/beta-Hydrolases"/>
    <property type="match status" value="1"/>
</dbReference>
<dbReference type="RefSeq" id="WP_285605738.1">
    <property type="nucleotide sequence ID" value="NZ_BSDC01000001.1"/>
</dbReference>
<name>A0ABQ5PT95_9BACT</name>
<accession>A0ABQ5PT95</accession>
<feature type="signal peptide" evidence="3">
    <location>
        <begin position="1"/>
        <end position="24"/>
    </location>
</feature>
<proteinExistence type="predicted"/>
<evidence type="ECO:0000313" key="5">
    <source>
        <dbReference type="EMBL" id="GLH65648.1"/>
    </source>
</evidence>
<sequence>MRALRLLAPLAALIAAAPLAPALAAAPATTDMALTSADGFALKGTLTLPGTKGKAPVVILAHQFGSDRSGWAPLTEKLLARGIGVLALDLRGHGESAMKGGTETRVSADFMTSAKAVGFDHIPADLAQAAVWLRKQPGVDGRRLGLAGSSVGAFSVLLAAPEVKPVAILSLSPAGTAAFGDSARDRLKGAVLRSRPSVLVLASADDKDAAENAQALKDLPGVAVDLKDGKDHGFAYFKDCSDLMAVYFGEYLTYHHTGKRYAEGHPKASAPAPATPEGMTGGPAPADKKPAAPATK</sequence>
<feature type="domain" description="Serine aminopeptidase S33" evidence="4">
    <location>
        <begin position="57"/>
        <end position="174"/>
    </location>
</feature>
<evidence type="ECO:0000259" key="4">
    <source>
        <dbReference type="Pfam" id="PF12146"/>
    </source>
</evidence>
<keyword evidence="1" id="KW-0378">Hydrolase</keyword>
<dbReference type="Gene3D" id="3.40.50.1820">
    <property type="entry name" value="alpha/beta hydrolase"/>
    <property type="match status" value="1"/>
</dbReference>
<evidence type="ECO:0000313" key="6">
    <source>
        <dbReference type="Proteomes" id="UP001165044"/>
    </source>
</evidence>
<dbReference type="Pfam" id="PF12146">
    <property type="entry name" value="Hydrolase_4"/>
    <property type="match status" value="1"/>
</dbReference>
<keyword evidence="3" id="KW-0732">Signal</keyword>
<gene>
    <name evidence="5" type="ORF">GETHED_00120</name>
</gene>
<dbReference type="InterPro" id="IPR029058">
    <property type="entry name" value="AB_hydrolase_fold"/>
</dbReference>